<dbReference type="GO" id="GO:0005737">
    <property type="term" value="C:cytoplasm"/>
    <property type="evidence" value="ECO:0007669"/>
    <property type="project" value="UniProtKB-SubCell"/>
</dbReference>
<dbReference type="PANTHER" id="PTHR47107">
    <property type="entry name" value="SVF1-LIKE PROTEIN YDR222W-RELATED"/>
    <property type="match status" value="1"/>
</dbReference>
<evidence type="ECO:0000259" key="5">
    <source>
        <dbReference type="Pfam" id="PF17187"/>
    </source>
</evidence>
<dbReference type="GO" id="GO:0006979">
    <property type="term" value="P:response to oxidative stress"/>
    <property type="evidence" value="ECO:0007669"/>
    <property type="project" value="InterPro"/>
</dbReference>
<evidence type="ECO:0000256" key="2">
    <source>
        <dbReference type="ARBA" id="ARBA00009069"/>
    </source>
</evidence>
<evidence type="ECO:0000256" key="3">
    <source>
        <dbReference type="ARBA" id="ARBA00022490"/>
    </source>
</evidence>
<gene>
    <name evidence="6" type="ORF">CONCODRAFT_79327</name>
</gene>
<dbReference type="Pfam" id="PF17187">
    <property type="entry name" value="Svf1_C"/>
    <property type="match status" value="1"/>
</dbReference>
<accession>A0A137P2Z5</accession>
<evidence type="ECO:0000313" key="6">
    <source>
        <dbReference type="EMBL" id="KXN69400.1"/>
    </source>
</evidence>
<dbReference type="Proteomes" id="UP000070444">
    <property type="component" value="Unassembled WGS sequence"/>
</dbReference>
<evidence type="ECO:0000313" key="7">
    <source>
        <dbReference type="Proteomes" id="UP000070444"/>
    </source>
</evidence>
<dbReference type="OMA" id="WGEMRHR"/>
<proteinExistence type="inferred from homology"/>
<sequence>MDLESELITQQSATETETEIMTAGPIVIPAKDRIAKGQPYYTPLTEKDLTWKVPNNAATETQSFYFVTEDNKFMFFQLAFAVVGWIHNVQISYNIIDTDKSQFKTITCSSSSFKTSSDKLSAECDNLAYERTADPKTGLSIYKVHFKPPSGLQGEFTFICSDNGAQIGADGTSYVGTNQPSGAVKHGLLYSNQVQGHVAAIDGDLKGRLYQLNGQGLFVHATIGDKPYSVLSTSYFTYFRGKDTNLLSLQYFPPSKYNYSGAIDVTVVYKEGRLFTITAESELTRLDNIKDPDTELSTPKRVNLKFDSYGIKDGKLDTEAAKLGFELSTNELKLYDRVDVISNLPYFIRKIIQAFITKPYIYEYFQPATLSISNGEQTEVIEGNLFYELSYC</sequence>
<name>A0A137P2Z5_CONC2</name>
<evidence type="ECO:0000256" key="1">
    <source>
        <dbReference type="ARBA" id="ARBA00004496"/>
    </source>
</evidence>
<dbReference type="InterPro" id="IPR033394">
    <property type="entry name" value="Svf1-like_C"/>
</dbReference>
<reference evidence="6 7" key="1">
    <citation type="journal article" date="2015" name="Genome Biol. Evol.">
        <title>Phylogenomic analyses indicate that early fungi evolved digesting cell walls of algal ancestors of land plants.</title>
        <authorList>
            <person name="Chang Y."/>
            <person name="Wang S."/>
            <person name="Sekimoto S."/>
            <person name="Aerts A.L."/>
            <person name="Choi C."/>
            <person name="Clum A."/>
            <person name="LaButti K.M."/>
            <person name="Lindquist E.A."/>
            <person name="Yee Ngan C."/>
            <person name="Ohm R.A."/>
            <person name="Salamov A.A."/>
            <person name="Grigoriev I.V."/>
            <person name="Spatafora J.W."/>
            <person name="Berbee M.L."/>
        </authorList>
    </citation>
    <scope>NUCLEOTIDE SEQUENCE [LARGE SCALE GENOMIC DNA]</scope>
    <source>
        <strain evidence="6 7">NRRL 28638</strain>
    </source>
</reference>
<organism evidence="6 7">
    <name type="scientific">Conidiobolus coronatus (strain ATCC 28846 / CBS 209.66 / NRRL 28638)</name>
    <name type="common">Delacroixia coronata</name>
    <dbReference type="NCBI Taxonomy" id="796925"/>
    <lineage>
        <taxon>Eukaryota</taxon>
        <taxon>Fungi</taxon>
        <taxon>Fungi incertae sedis</taxon>
        <taxon>Zoopagomycota</taxon>
        <taxon>Entomophthoromycotina</taxon>
        <taxon>Entomophthoromycetes</taxon>
        <taxon>Entomophthorales</taxon>
        <taxon>Ancylistaceae</taxon>
        <taxon>Conidiobolus</taxon>
    </lineage>
</organism>
<feature type="domain" description="Svf1-like N-terminal" evidence="4">
    <location>
        <begin position="59"/>
        <end position="221"/>
    </location>
</feature>
<feature type="domain" description="Svf1-like C-terminal" evidence="5">
    <location>
        <begin position="227"/>
        <end position="391"/>
    </location>
</feature>
<dbReference type="Pfam" id="PF08622">
    <property type="entry name" value="Svf1"/>
    <property type="match status" value="1"/>
</dbReference>
<keyword evidence="7" id="KW-1185">Reference proteome</keyword>
<keyword evidence="3" id="KW-0963">Cytoplasm</keyword>
<dbReference type="PANTHER" id="PTHR47107:SF1">
    <property type="entry name" value="CERAMIDE-BINDING PROTEIN SVF1-RELATED"/>
    <property type="match status" value="1"/>
</dbReference>
<dbReference type="EMBL" id="KQ964536">
    <property type="protein sequence ID" value="KXN69400.1"/>
    <property type="molecule type" value="Genomic_DNA"/>
</dbReference>
<evidence type="ECO:0008006" key="8">
    <source>
        <dbReference type="Google" id="ProtNLM"/>
    </source>
</evidence>
<protein>
    <recommendedName>
        <fullName evidence="8">Oxidative stress survival, Svf1-like protein</fullName>
    </recommendedName>
</protein>
<comment type="subcellular location">
    <subcellularLocation>
        <location evidence="1">Cytoplasm</location>
    </subcellularLocation>
</comment>
<dbReference type="AlphaFoldDB" id="A0A137P2Z5"/>
<dbReference type="InterPro" id="IPR051385">
    <property type="entry name" value="Ceramide-binding_SVF1"/>
</dbReference>
<dbReference type="InterPro" id="IPR013931">
    <property type="entry name" value="Svf1-like_N"/>
</dbReference>
<comment type="similarity">
    <text evidence="2">Belongs to the SVF1 family.</text>
</comment>
<evidence type="ECO:0000259" key="4">
    <source>
        <dbReference type="Pfam" id="PF08622"/>
    </source>
</evidence>
<dbReference type="OrthoDB" id="2590239at2759"/>